<dbReference type="InterPro" id="IPR029058">
    <property type="entry name" value="AB_hydrolase_fold"/>
</dbReference>
<dbReference type="Gene3D" id="3.40.50.1820">
    <property type="entry name" value="alpha/beta hydrolase"/>
    <property type="match status" value="1"/>
</dbReference>
<keyword evidence="3" id="KW-0645">Protease</keyword>
<dbReference type="Gene3D" id="2.120.10.30">
    <property type="entry name" value="TolB, C-terminal domain"/>
    <property type="match status" value="1"/>
</dbReference>
<keyword evidence="3" id="KW-0031">Aminopeptidase</keyword>
<gene>
    <name evidence="3" type="ORF">SAMN05518684_101100</name>
</gene>
<dbReference type="RefSeq" id="WP_093047050.1">
    <property type="nucleotide sequence ID" value="NZ_FOGT01000001.1"/>
</dbReference>
<keyword evidence="1" id="KW-0378">Hydrolase</keyword>
<dbReference type="InterPro" id="IPR011042">
    <property type="entry name" value="6-blade_b-propeller_TolB-like"/>
</dbReference>
<evidence type="ECO:0000256" key="1">
    <source>
        <dbReference type="ARBA" id="ARBA00022801"/>
    </source>
</evidence>
<protein>
    <submittedName>
        <fullName evidence="3">Dipeptidyl aminopeptidase/acylaminoacyl peptidase</fullName>
    </submittedName>
</protein>
<sequence>MISFGKPKVEQFFKTYNITNFTLTKDETKLLFTSNLNGSMAVWAVDPDRPFPYLFSDSGQAASFLKTDPENRYILAGFDNEGDENYHIYALPFEGGKAKKLIGGNEGKGKYFFAFLSEDGERVYYSTSEGNPQFLNSYVYSIPDASHTLIHEGEESPNYITAVSKDERYIIITKMFANTYKVGYIKDTSTGEAWALTETPEEEHEFSDAAFLSASQIVYVTNENSEFSYAVVYDFMKKEPVQTLKLEGESIEQIKWDEQNRMLYIVSAPGVEDRLYKWDFSENEPVRVDLPVDTIDQFTLSAEGSLYILGRSSTQPFNIFRQKKGTSWDVVTENRVMGINEDQMVSPEIVSYKSFDNKEIESLWFKAKKENDNGHVIFWPHGGPQAAERKMFRSMFQSFLNRGYSVFAPNFRGSTGYGATFKKLVEQDWGEGPRLDCVEGIEWLFKTGKCDRDKLFIVGGSYGGYMTLLLAGRHPDYFKAVVDIFGVSNLFTFINSVPDHWKPIMNRWVGDPEKDKDRLTKDSPITYLSSMTQPMLVIQGANDPRVVQEESDQIVNALREQGTAVDYLVLEDEGHGFSKKKNEINVYEKILAFLDKHK</sequence>
<dbReference type="AlphaFoldDB" id="A0A1H9P118"/>
<dbReference type="SUPFAM" id="SSF53474">
    <property type="entry name" value="alpha/beta-Hydrolases"/>
    <property type="match status" value="1"/>
</dbReference>
<reference evidence="4" key="1">
    <citation type="submission" date="2016-10" db="EMBL/GenBank/DDBJ databases">
        <authorList>
            <person name="Varghese N."/>
            <person name="Submissions S."/>
        </authorList>
    </citation>
    <scope>NUCLEOTIDE SEQUENCE [LARGE SCALE GENOMIC DNA]</scope>
    <source>
        <strain evidence="4">S9</strain>
    </source>
</reference>
<feature type="domain" description="Peptidase S9 prolyl oligopeptidase catalytic" evidence="2">
    <location>
        <begin position="392"/>
        <end position="597"/>
    </location>
</feature>
<name>A0A1H9P118_9BACI</name>
<dbReference type="PANTHER" id="PTHR42776:SF27">
    <property type="entry name" value="DIPEPTIDYL PEPTIDASE FAMILY MEMBER 6"/>
    <property type="match status" value="1"/>
</dbReference>
<evidence type="ECO:0000313" key="4">
    <source>
        <dbReference type="Proteomes" id="UP000198571"/>
    </source>
</evidence>
<dbReference type="SUPFAM" id="SSF69304">
    <property type="entry name" value="Tricorn protease N-terminal domain"/>
    <property type="match status" value="1"/>
</dbReference>
<evidence type="ECO:0000313" key="3">
    <source>
        <dbReference type="EMBL" id="SER41926.1"/>
    </source>
</evidence>
<accession>A0A1H9P118</accession>
<organism evidence="3 4">
    <name type="scientific">Salipaludibacillus aurantiacus</name>
    <dbReference type="NCBI Taxonomy" id="1601833"/>
    <lineage>
        <taxon>Bacteria</taxon>
        <taxon>Bacillati</taxon>
        <taxon>Bacillota</taxon>
        <taxon>Bacilli</taxon>
        <taxon>Bacillales</taxon>
        <taxon>Bacillaceae</taxon>
    </lineage>
</organism>
<dbReference type="GO" id="GO:0004177">
    <property type="term" value="F:aminopeptidase activity"/>
    <property type="evidence" value="ECO:0007669"/>
    <property type="project" value="UniProtKB-KW"/>
</dbReference>
<proteinExistence type="predicted"/>
<dbReference type="EMBL" id="FOGT01000001">
    <property type="protein sequence ID" value="SER41926.1"/>
    <property type="molecule type" value="Genomic_DNA"/>
</dbReference>
<dbReference type="Proteomes" id="UP000198571">
    <property type="component" value="Unassembled WGS sequence"/>
</dbReference>
<dbReference type="STRING" id="1601833.SAMN05518684_101100"/>
<dbReference type="GO" id="GO:0004252">
    <property type="term" value="F:serine-type endopeptidase activity"/>
    <property type="evidence" value="ECO:0007669"/>
    <property type="project" value="TreeGrafter"/>
</dbReference>
<dbReference type="PANTHER" id="PTHR42776">
    <property type="entry name" value="SERINE PEPTIDASE S9 FAMILY MEMBER"/>
    <property type="match status" value="1"/>
</dbReference>
<dbReference type="Pfam" id="PF00326">
    <property type="entry name" value="Peptidase_S9"/>
    <property type="match status" value="1"/>
</dbReference>
<evidence type="ECO:0000259" key="2">
    <source>
        <dbReference type="Pfam" id="PF00326"/>
    </source>
</evidence>
<dbReference type="InterPro" id="IPR001375">
    <property type="entry name" value="Peptidase_S9_cat"/>
</dbReference>
<dbReference type="OrthoDB" id="108903at2"/>
<dbReference type="GO" id="GO:0006508">
    <property type="term" value="P:proteolysis"/>
    <property type="evidence" value="ECO:0007669"/>
    <property type="project" value="InterPro"/>
</dbReference>
<keyword evidence="4" id="KW-1185">Reference proteome</keyword>